<reference evidence="1 2" key="1">
    <citation type="submission" date="2019-07" db="EMBL/GenBank/DDBJ databases">
        <title>WGS assembly of Gossypium mustelinum.</title>
        <authorList>
            <person name="Chen Z.J."/>
            <person name="Sreedasyam A."/>
            <person name="Ando A."/>
            <person name="Song Q."/>
            <person name="De L."/>
            <person name="Hulse-Kemp A."/>
            <person name="Ding M."/>
            <person name="Ye W."/>
            <person name="Kirkbride R."/>
            <person name="Jenkins J."/>
            <person name="Plott C."/>
            <person name="Lovell J."/>
            <person name="Lin Y.-M."/>
            <person name="Vaughn R."/>
            <person name="Liu B."/>
            <person name="Li W."/>
            <person name="Simpson S."/>
            <person name="Scheffler B."/>
            <person name="Saski C."/>
            <person name="Grover C."/>
            <person name="Hu G."/>
            <person name="Conover J."/>
            <person name="Carlson J."/>
            <person name="Shu S."/>
            <person name="Boston L."/>
            <person name="Williams M."/>
            <person name="Peterson D."/>
            <person name="Mcgee K."/>
            <person name="Jones D."/>
            <person name="Wendel J."/>
            <person name="Stelly D."/>
            <person name="Grimwood J."/>
            <person name="Schmutz J."/>
        </authorList>
    </citation>
    <scope>NUCLEOTIDE SEQUENCE [LARGE SCALE GENOMIC DNA]</scope>
    <source>
        <strain evidence="1">1408120.09</strain>
    </source>
</reference>
<evidence type="ECO:0000313" key="1">
    <source>
        <dbReference type="EMBL" id="TYJ43569.1"/>
    </source>
</evidence>
<name>A0A5D2ZZP1_GOSMU</name>
<accession>A0A5D2ZZP1</accession>
<sequence length="113" mass="13125">MCLHLRRGFNRIPRDPSALRSEEQTSTRLTPNNNETTVQKAVDVAMTRWRSLRHRGQTLVFPRSHILGPFGPVSKLDHWAHKLGLAWVLIWSYYKIGFEIWIVICIWAGEGCK</sequence>
<dbReference type="EMBL" id="CM017638">
    <property type="protein sequence ID" value="TYJ43569.1"/>
    <property type="molecule type" value="Genomic_DNA"/>
</dbReference>
<organism evidence="1 2">
    <name type="scientific">Gossypium mustelinum</name>
    <name type="common">Cotton</name>
    <name type="synonym">Gossypium caicoense</name>
    <dbReference type="NCBI Taxonomy" id="34275"/>
    <lineage>
        <taxon>Eukaryota</taxon>
        <taxon>Viridiplantae</taxon>
        <taxon>Streptophyta</taxon>
        <taxon>Embryophyta</taxon>
        <taxon>Tracheophyta</taxon>
        <taxon>Spermatophyta</taxon>
        <taxon>Magnoliopsida</taxon>
        <taxon>eudicotyledons</taxon>
        <taxon>Gunneridae</taxon>
        <taxon>Pentapetalae</taxon>
        <taxon>rosids</taxon>
        <taxon>malvids</taxon>
        <taxon>Malvales</taxon>
        <taxon>Malvaceae</taxon>
        <taxon>Malvoideae</taxon>
        <taxon>Gossypium</taxon>
    </lineage>
</organism>
<gene>
    <name evidence="1" type="ORF">E1A91_A03G161300v1</name>
</gene>
<protein>
    <submittedName>
        <fullName evidence="1">Uncharacterized protein</fullName>
    </submittedName>
</protein>
<dbReference type="AlphaFoldDB" id="A0A5D2ZZP1"/>
<proteinExistence type="predicted"/>
<evidence type="ECO:0000313" key="2">
    <source>
        <dbReference type="Proteomes" id="UP000323597"/>
    </source>
</evidence>
<keyword evidence="2" id="KW-1185">Reference proteome</keyword>
<dbReference type="Proteomes" id="UP000323597">
    <property type="component" value="Chromosome A03"/>
</dbReference>